<accession>A0A4Y2P644</accession>
<protein>
    <submittedName>
        <fullName evidence="1">Uncharacterized protein</fullName>
    </submittedName>
</protein>
<evidence type="ECO:0000313" key="2">
    <source>
        <dbReference type="Proteomes" id="UP000499080"/>
    </source>
</evidence>
<keyword evidence="2" id="KW-1185">Reference proteome</keyword>
<reference evidence="1 2" key="1">
    <citation type="journal article" date="2019" name="Sci. Rep.">
        <title>Orb-weaving spider Araneus ventricosus genome elucidates the spidroin gene catalogue.</title>
        <authorList>
            <person name="Kono N."/>
            <person name="Nakamura H."/>
            <person name="Ohtoshi R."/>
            <person name="Moran D.A.P."/>
            <person name="Shinohara A."/>
            <person name="Yoshida Y."/>
            <person name="Fujiwara M."/>
            <person name="Mori M."/>
            <person name="Tomita M."/>
            <person name="Arakawa K."/>
        </authorList>
    </citation>
    <scope>NUCLEOTIDE SEQUENCE [LARGE SCALE GENOMIC DNA]</scope>
</reference>
<dbReference type="PANTHER" id="PTHR46601">
    <property type="entry name" value="ULP_PROTEASE DOMAIN-CONTAINING PROTEIN"/>
    <property type="match status" value="1"/>
</dbReference>
<dbReference type="EMBL" id="BGPR01131432">
    <property type="protein sequence ID" value="GBN46781.1"/>
    <property type="molecule type" value="Genomic_DNA"/>
</dbReference>
<dbReference type="AlphaFoldDB" id="A0A4Y2P644"/>
<evidence type="ECO:0000313" key="1">
    <source>
        <dbReference type="EMBL" id="GBN46781.1"/>
    </source>
</evidence>
<sequence length="688" mass="79034">METNDLFRIQCCNPLMKSNHFIRDRKKLRNVTAWMSELFPQIANGSKICDKCRKEITMLKYAKPISDKNLDSFASETISDEDPDFAANSVTVQTLNTSLQELGESPIDKRKVKSKRYATSKVKKISSSMKWKLFVAAENSSSENDNEIDESILQNLKSNFLSSTSRTKKLMLLTCLPENWSVRKIMREFNAPNYIVRQSKKILKEKGILEGPNSKPGKNLPIDTVGIVRSFYENDEVSRAMPGIKDCVTVIESNGSKSKISKRLILCNLKEAYQYFKDKLPSIKIGFSKFAELRPKHCILAGQSGTHSVCVCTTHQNVKLMIENAKLNTLTNGNIKNYKQCLVKMLCNPSAIGCNMGNCAYCPGETELRTILQESFDENLIEQVQFRQWISVDRCNLEILEKSSEEFIDLFCSKLSFLVRHDFIAKQQRAFFNYRKENLKESEFLVTCDFSGNYSIVLQDEAQSYHWTSQQVTIHPFVIYFKQENKVEHVSYVVVSDCLEHNTVAVYTFQKKLVSFLIYKFQKLPDKIFYFSDGSAAQYKNKKNFLNLCFHEEDFKVKGEWHFSATAQGKGPCDGIGGSVKRLAARASLQRSYENQIQTPRQIFEWTVENITKVDFAYSTQEEYVESELFLKNRFDKALTIQGTQHYHAFIPKTTSTLLVKYFSDDLQGWEKEVSKSPDKLKIEDIPG</sequence>
<proteinExistence type="predicted"/>
<name>A0A4Y2P644_ARAVE</name>
<comment type="caution">
    <text evidence="1">The sequence shown here is derived from an EMBL/GenBank/DDBJ whole genome shotgun (WGS) entry which is preliminary data.</text>
</comment>
<organism evidence="1 2">
    <name type="scientific">Araneus ventricosus</name>
    <name type="common">Orbweaver spider</name>
    <name type="synonym">Epeira ventricosa</name>
    <dbReference type="NCBI Taxonomy" id="182803"/>
    <lineage>
        <taxon>Eukaryota</taxon>
        <taxon>Metazoa</taxon>
        <taxon>Ecdysozoa</taxon>
        <taxon>Arthropoda</taxon>
        <taxon>Chelicerata</taxon>
        <taxon>Arachnida</taxon>
        <taxon>Araneae</taxon>
        <taxon>Araneomorphae</taxon>
        <taxon>Entelegynae</taxon>
        <taxon>Araneoidea</taxon>
        <taxon>Araneidae</taxon>
        <taxon>Araneus</taxon>
    </lineage>
</organism>
<dbReference type="PANTHER" id="PTHR46601:SF1">
    <property type="entry name" value="ADF-H DOMAIN-CONTAINING PROTEIN"/>
    <property type="match status" value="1"/>
</dbReference>
<gene>
    <name evidence="1" type="ORF">AVEN_203735_1</name>
</gene>
<dbReference type="OrthoDB" id="7700504at2759"/>
<dbReference type="Proteomes" id="UP000499080">
    <property type="component" value="Unassembled WGS sequence"/>
</dbReference>